<evidence type="ECO:0000313" key="1">
    <source>
        <dbReference type="EMBL" id="MFD2172454.1"/>
    </source>
</evidence>
<accession>A0ABW5A487</accession>
<dbReference type="Gene3D" id="3.10.450.40">
    <property type="match status" value="1"/>
</dbReference>
<comment type="caution">
    <text evidence="1">The sequence shown here is derived from an EMBL/GenBank/DDBJ whole genome shotgun (WGS) entry which is preliminary data.</text>
</comment>
<dbReference type="RefSeq" id="WP_386049840.1">
    <property type="nucleotide sequence ID" value="NZ_JBHUIO010000026.1"/>
</dbReference>
<dbReference type="EMBL" id="JBHUIO010000026">
    <property type="protein sequence ID" value="MFD2172454.1"/>
    <property type="molecule type" value="Genomic_DNA"/>
</dbReference>
<proteinExistence type="predicted"/>
<dbReference type="Pfam" id="PF10934">
    <property type="entry name" value="Sheath_initiator"/>
    <property type="match status" value="1"/>
</dbReference>
<reference evidence="2" key="1">
    <citation type="journal article" date="2019" name="Int. J. Syst. Evol. Microbiol.">
        <title>The Global Catalogue of Microorganisms (GCM) 10K type strain sequencing project: providing services to taxonomists for standard genome sequencing and annotation.</title>
        <authorList>
            <consortium name="The Broad Institute Genomics Platform"/>
            <consortium name="The Broad Institute Genome Sequencing Center for Infectious Disease"/>
            <person name="Wu L."/>
            <person name="Ma J."/>
        </authorList>
    </citation>
    <scope>NUCLEOTIDE SEQUENCE [LARGE SCALE GENOMIC DNA]</scope>
    <source>
        <strain evidence="2">CGMCC 1.13574</strain>
    </source>
</reference>
<gene>
    <name evidence="1" type="ORF">ACFSOY_21140</name>
</gene>
<dbReference type="SUPFAM" id="SSF160719">
    <property type="entry name" value="gpW/gp25-like"/>
    <property type="match status" value="1"/>
</dbReference>
<keyword evidence="2" id="KW-1185">Reference proteome</keyword>
<dbReference type="Proteomes" id="UP001597343">
    <property type="component" value="Unassembled WGS sequence"/>
</dbReference>
<protein>
    <submittedName>
        <fullName evidence="1">DUF2634 domain-containing protein</fullName>
    </submittedName>
</protein>
<evidence type="ECO:0000313" key="2">
    <source>
        <dbReference type="Proteomes" id="UP001597343"/>
    </source>
</evidence>
<dbReference type="InterPro" id="IPR020288">
    <property type="entry name" value="Sheath_initiator"/>
</dbReference>
<sequence>MSAGTDIFYDPTAKDVQWLGLDLMTISGVENYRQQMILRLLTDRGELIHYPDYGTSLYRLARLSMSPARVEELQRELVQTCQQDPRTQQVDQVEIVQDNGSLRISARLQALEREFRLEAVIGDQVEVNMQ</sequence>
<organism evidence="1 2">
    <name type="scientific">Tumebacillus lipolyticus</name>
    <dbReference type="NCBI Taxonomy" id="1280370"/>
    <lineage>
        <taxon>Bacteria</taxon>
        <taxon>Bacillati</taxon>
        <taxon>Bacillota</taxon>
        <taxon>Bacilli</taxon>
        <taxon>Bacillales</taxon>
        <taxon>Alicyclobacillaceae</taxon>
        <taxon>Tumebacillus</taxon>
    </lineage>
</organism>
<name>A0ABW5A487_9BACL</name>